<dbReference type="Pfam" id="PF08520">
    <property type="entry name" value="Mitofissin"/>
    <property type="match status" value="1"/>
</dbReference>
<evidence type="ECO:0000313" key="1">
    <source>
        <dbReference type="EMBL" id="KAJ6256841.1"/>
    </source>
</evidence>
<protein>
    <submittedName>
        <fullName evidence="1">Uncharacterized protein</fullName>
    </submittedName>
</protein>
<dbReference type="GO" id="GO:0005737">
    <property type="term" value="C:cytoplasm"/>
    <property type="evidence" value="ECO:0007669"/>
    <property type="project" value="TreeGrafter"/>
</dbReference>
<gene>
    <name evidence="1" type="ORF">Dda_8710</name>
</gene>
<dbReference type="PANTHER" id="PTHR28075:SF1">
    <property type="entry name" value="DUF1748-DOMAIN-CONTAINING PROTEIN"/>
    <property type="match status" value="1"/>
</dbReference>
<dbReference type="PANTHER" id="PTHR28075">
    <property type="entry name" value="CHROMOSOME 16, WHOLE GENOME SHOTGUN SEQUENCE"/>
    <property type="match status" value="1"/>
</dbReference>
<name>A0AAD6NEY7_DREDA</name>
<dbReference type="InterPro" id="IPR013726">
    <property type="entry name" value="Mitofissin"/>
</dbReference>
<dbReference type="AlphaFoldDB" id="A0AAD6NEY7"/>
<comment type="caution">
    <text evidence="1">The sequence shown here is derived from an EMBL/GenBank/DDBJ whole genome shotgun (WGS) entry which is preliminary data.</text>
</comment>
<keyword evidence="2" id="KW-1185">Reference proteome</keyword>
<reference evidence="1" key="1">
    <citation type="submission" date="2023-01" db="EMBL/GenBank/DDBJ databases">
        <title>The chitinases involved in constricting ring structure development in the nematode-trapping fungus Drechslerella dactyloides.</title>
        <authorList>
            <person name="Wang R."/>
            <person name="Zhang L."/>
            <person name="Tang P."/>
            <person name="Li S."/>
            <person name="Liang L."/>
        </authorList>
    </citation>
    <scope>NUCLEOTIDE SEQUENCE</scope>
    <source>
        <strain evidence="1">YMF1.00031</strain>
    </source>
</reference>
<organism evidence="1 2">
    <name type="scientific">Drechslerella dactyloides</name>
    <name type="common">Nematode-trapping fungus</name>
    <name type="synonym">Arthrobotrys dactyloides</name>
    <dbReference type="NCBI Taxonomy" id="74499"/>
    <lineage>
        <taxon>Eukaryota</taxon>
        <taxon>Fungi</taxon>
        <taxon>Dikarya</taxon>
        <taxon>Ascomycota</taxon>
        <taxon>Pezizomycotina</taxon>
        <taxon>Orbiliomycetes</taxon>
        <taxon>Orbiliales</taxon>
        <taxon>Orbiliaceae</taxon>
        <taxon>Drechslerella</taxon>
    </lineage>
</organism>
<sequence>MLLSRTAAVLRGLFSSGQLRRLARTGRRGLFASGQLTFSGEPTLVNLDRSPDSFLPTNYTSLDILILAVLYSTIRCCVNLKDGSGTFVVCRELDVAVSYREDAADESPLRVLQIGKIIHLSVDAVIVSAFLAGVKRSTGLSFKTEKIESKDFRGMVNRYLDFGEWVMDQSIAVMGTSAYFERKIFGVISADDIADDIAEAIGF</sequence>
<evidence type="ECO:0000313" key="2">
    <source>
        <dbReference type="Proteomes" id="UP001221413"/>
    </source>
</evidence>
<proteinExistence type="predicted"/>
<dbReference type="EMBL" id="JAQGDS010000012">
    <property type="protein sequence ID" value="KAJ6256841.1"/>
    <property type="molecule type" value="Genomic_DNA"/>
</dbReference>
<dbReference type="Proteomes" id="UP001221413">
    <property type="component" value="Unassembled WGS sequence"/>
</dbReference>
<accession>A0AAD6NEY7</accession>